<reference evidence="7 10" key="1">
    <citation type="journal article" date="2015" name="Genome Biol. Evol.">
        <title>Characterization of Three Mycobacterium spp. with Potential Use in Bioremediation by Genome Sequencing and Comparative Genomics.</title>
        <authorList>
            <person name="Das S."/>
            <person name="Pettersson B.M."/>
            <person name="Behra P.R."/>
            <person name="Ramesh M."/>
            <person name="Dasgupta S."/>
            <person name="Bhattacharya A."/>
            <person name="Kirsebom L.A."/>
        </authorList>
    </citation>
    <scope>NUCLEOTIDE SEQUENCE [LARGE SCALE GENOMIC DNA]</scope>
    <source>
        <strain evidence="7 10">DSM 44075</strain>
    </source>
</reference>
<evidence type="ECO:0000313" key="9">
    <source>
        <dbReference type="Proteomes" id="UP000034150"/>
    </source>
</evidence>
<dbReference type="EMBL" id="LAUZ02000013">
    <property type="protein sequence ID" value="KKF03438.1"/>
    <property type="molecule type" value="Genomic_DNA"/>
</dbReference>
<feature type="region of interest" description="Disordered" evidence="4">
    <location>
        <begin position="309"/>
        <end position="330"/>
    </location>
</feature>
<organism evidence="7 10">
    <name type="scientific">Mycolicibacterium obuense</name>
    <dbReference type="NCBI Taxonomy" id="1807"/>
    <lineage>
        <taxon>Bacteria</taxon>
        <taxon>Bacillati</taxon>
        <taxon>Actinomycetota</taxon>
        <taxon>Actinomycetes</taxon>
        <taxon>Mycobacteriales</taxon>
        <taxon>Mycobacteriaceae</taxon>
        <taxon>Mycolicibacterium</taxon>
    </lineage>
</organism>
<dbReference type="GO" id="GO:0017000">
    <property type="term" value="P:antibiotic biosynthetic process"/>
    <property type="evidence" value="ECO:0007669"/>
    <property type="project" value="UniProtKB-KW"/>
</dbReference>
<protein>
    <submittedName>
        <fullName evidence="7">2OG-Fe(II) oxygenase superfamily protein</fullName>
    </submittedName>
    <submittedName>
        <fullName evidence="8">Isopenicillin N synthase family oxygenase</fullName>
    </submittedName>
</protein>
<reference evidence="8 11" key="3">
    <citation type="submission" date="2019-01" db="EMBL/GenBank/DDBJ databases">
        <title>High-quality-draft genome sequences of five non-tuberculosis mycobacteriaceae isolated from a nosocomial environment.</title>
        <authorList>
            <person name="Tiago I."/>
            <person name="Alarico S."/>
            <person name="Pereira S.G."/>
            <person name="Coelho C."/>
            <person name="Maranha A."/>
            <person name="Empadinhas N."/>
        </authorList>
    </citation>
    <scope>NUCLEOTIDE SEQUENCE [LARGE SCALE GENOMIC DNA]</scope>
    <source>
        <strain evidence="8 11">22DIII</strain>
    </source>
</reference>
<sequence>MTQTVSDTVPLIDLARARGGEQDRRQLARQIDDANSHVGFLAVVNHGVSAQLLDDMYAVTAEFFDCAESVKLAVRGEPDTSRGYMPPKSRALARTRGKVTPADLVEFFSIGLPDVPAGDPWFVEARRRGHFRDNIWPSVNGFRGVWERYYDEMAALAFDMMRLFALALGLDEHWFDNKVDKPISNLFANHYPPLEHPPEPGQLRIGEHTDYGSLTLLYQRDAVGGLEVRLDDVWVPVAPIADSFVVNIGDLMARWTNDRWTSTLHRVQNPTLTGPASRRLSLPFFCQPNYDSVIETVPTCVSAGTPSKYPTTTSGQNVTDKTRASFGVRT</sequence>
<dbReference type="InterPro" id="IPR027443">
    <property type="entry name" value="IPNS-like_sf"/>
</dbReference>
<dbReference type="GO" id="GO:0046872">
    <property type="term" value="F:metal ion binding"/>
    <property type="evidence" value="ECO:0007669"/>
    <property type="project" value="UniProtKB-KW"/>
</dbReference>
<evidence type="ECO:0000259" key="5">
    <source>
        <dbReference type="PROSITE" id="PS51471"/>
    </source>
</evidence>
<accession>A0A0J6W4B7</accession>
<dbReference type="EMBL" id="JYNU01000010">
    <property type="protein sequence ID" value="KMO77299.1"/>
    <property type="molecule type" value="Genomic_DNA"/>
</dbReference>
<evidence type="ECO:0000313" key="10">
    <source>
        <dbReference type="Proteomes" id="UP000036313"/>
    </source>
</evidence>
<feature type="compositionally biased region" description="Polar residues" evidence="4">
    <location>
        <begin position="309"/>
        <end position="319"/>
    </location>
</feature>
<evidence type="ECO:0000256" key="3">
    <source>
        <dbReference type="RuleBase" id="RU003682"/>
    </source>
</evidence>
<proteinExistence type="inferred from homology"/>
<dbReference type="STRING" id="1807.MOBUDSM44075_01868"/>
<dbReference type="GO" id="GO:0016491">
    <property type="term" value="F:oxidoreductase activity"/>
    <property type="evidence" value="ECO:0007669"/>
    <property type="project" value="UniProtKB-KW"/>
</dbReference>
<dbReference type="RefSeq" id="WP_046361666.1">
    <property type="nucleotide sequence ID" value="NZ_CALTXN010000032.1"/>
</dbReference>
<keyword evidence="9" id="KW-1185">Reference proteome</keyword>
<keyword evidence="3" id="KW-0560">Oxidoreductase</keyword>
<evidence type="ECO:0000313" key="11">
    <source>
        <dbReference type="Proteomes" id="UP000294952"/>
    </source>
</evidence>
<comment type="similarity">
    <text evidence="3">Belongs to the iron/ascorbate-dependent oxidoreductase family.</text>
</comment>
<dbReference type="Proteomes" id="UP000034150">
    <property type="component" value="Unassembled WGS sequence"/>
</dbReference>
<dbReference type="Gene3D" id="2.60.120.330">
    <property type="entry name" value="B-lactam Antibiotic, Isopenicillin N Synthase, Chain"/>
    <property type="match status" value="1"/>
</dbReference>
<keyword evidence="3" id="KW-0408">Iron</keyword>
<evidence type="ECO:0000256" key="2">
    <source>
        <dbReference type="ARBA" id="ARBA00023194"/>
    </source>
</evidence>
<dbReference type="Proteomes" id="UP000294952">
    <property type="component" value="Unassembled WGS sequence"/>
</dbReference>
<dbReference type="PROSITE" id="PS51471">
    <property type="entry name" value="FE2OG_OXY"/>
    <property type="match status" value="1"/>
</dbReference>
<evidence type="ECO:0000313" key="7">
    <source>
        <dbReference type="EMBL" id="KMO77299.1"/>
    </source>
</evidence>
<keyword evidence="2" id="KW-0045">Antibiotic biosynthesis</keyword>
<evidence type="ECO:0000256" key="4">
    <source>
        <dbReference type="SAM" id="MobiDB-lite"/>
    </source>
</evidence>
<dbReference type="PRINTS" id="PR00682">
    <property type="entry name" value="IPNSYNTHASE"/>
</dbReference>
<dbReference type="AlphaFoldDB" id="A0A0J6W4B7"/>
<dbReference type="InterPro" id="IPR005123">
    <property type="entry name" value="Oxoglu/Fe-dep_dioxygenase_dom"/>
</dbReference>
<reference evidence="6 9" key="2">
    <citation type="submission" date="2015-04" db="EMBL/GenBank/DDBJ databases">
        <title>Genome sequence of Mycobacterium obuense UC1.</title>
        <authorList>
            <person name="Greninger A.L."/>
            <person name="Cunningham G."/>
            <person name="Chiu C.Y."/>
            <person name="Miller S."/>
        </authorList>
    </citation>
    <scope>NUCLEOTIDE SEQUENCE [LARGE SCALE GENOMIC DNA]</scope>
    <source>
        <strain evidence="6 9">UC1</strain>
    </source>
</reference>
<dbReference type="Pfam" id="PF14226">
    <property type="entry name" value="DIOX_N"/>
    <property type="match status" value="1"/>
</dbReference>
<dbReference type="SUPFAM" id="SSF51197">
    <property type="entry name" value="Clavaminate synthase-like"/>
    <property type="match status" value="1"/>
</dbReference>
<name>A0A0J6W4B7_9MYCO</name>
<dbReference type="InterPro" id="IPR026992">
    <property type="entry name" value="DIOX_N"/>
</dbReference>
<feature type="domain" description="Fe2OG dioxygenase" evidence="5">
    <location>
        <begin position="181"/>
        <end position="288"/>
    </location>
</feature>
<dbReference type="EMBL" id="SDLP01000005">
    <property type="protein sequence ID" value="TDL06692.1"/>
    <property type="molecule type" value="Genomic_DNA"/>
</dbReference>
<keyword evidence="3" id="KW-0479">Metal-binding</keyword>
<evidence type="ECO:0000313" key="8">
    <source>
        <dbReference type="EMBL" id="TDL06692.1"/>
    </source>
</evidence>
<comment type="caution">
    <text evidence="7">The sequence shown here is derived from an EMBL/GenBank/DDBJ whole genome shotgun (WGS) entry which is preliminary data.</text>
</comment>
<dbReference type="PANTHER" id="PTHR47990">
    <property type="entry name" value="2-OXOGLUTARATE (2OG) AND FE(II)-DEPENDENT OXYGENASE SUPERFAMILY PROTEIN-RELATED"/>
    <property type="match status" value="1"/>
</dbReference>
<dbReference type="InterPro" id="IPR050231">
    <property type="entry name" value="Iron_ascorbate_oxido_reductase"/>
</dbReference>
<gene>
    <name evidence="8" type="ORF">EUA04_18535</name>
    <name evidence="7" type="ORF">MOBUDSM44075_01868</name>
    <name evidence="6" type="ORF">WN67_03080</name>
</gene>
<dbReference type="OrthoDB" id="21825at2"/>
<dbReference type="InterPro" id="IPR044861">
    <property type="entry name" value="IPNS-like_FE2OG_OXY"/>
</dbReference>
<dbReference type="PATRIC" id="fig|1807.13.peg.1605"/>
<evidence type="ECO:0000313" key="6">
    <source>
        <dbReference type="EMBL" id="KKF03438.1"/>
    </source>
</evidence>
<dbReference type="Proteomes" id="UP000036313">
    <property type="component" value="Unassembled WGS sequence"/>
</dbReference>
<evidence type="ECO:0000256" key="1">
    <source>
        <dbReference type="ARBA" id="ARBA00004792"/>
    </source>
</evidence>
<comment type="pathway">
    <text evidence="1">Antibiotic biosynthesis.</text>
</comment>
<dbReference type="Pfam" id="PF03171">
    <property type="entry name" value="2OG-FeII_Oxy"/>
    <property type="match status" value="1"/>
</dbReference>